<dbReference type="InterPro" id="IPR012341">
    <property type="entry name" value="6hp_glycosidase-like_sf"/>
</dbReference>
<evidence type="ECO:0000256" key="2">
    <source>
        <dbReference type="ARBA" id="ARBA00007072"/>
    </source>
</evidence>
<comment type="similarity">
    <text evidence="2">Belongs to the glycosyl hydrolase 9 (cellulase E) family.</text>
</comment>
<dbReference type="Gene3D" id="1.50.10.10">
    <property type="match status" value="1"/>
</dbReference>
<feature type="non-terminal residue" evidence="11">
    <location>
        <position position="146"/>
    </location>
</feature>
<keyword evidence="10" id="KW-1185">Reference proteome</keyword>
<dbReference type="Pfam" id="PF00759">
    <property type="entry name" value="Glyco_hydro_9"/>
    <property type="match status" value="1"/>
</dbReference>
<dbReference type="SUPFAM" id="SSF48208">
    <property type="entry name" value="Six-hairpin glycosidases"/>
    <property type="match status" value="1"/>
</dbReference>
<evidence type="ECO:0000259" key="9">
    <source>
        <dbReference type="Pfam" id="PF00759"/>
    </source>
</evidence>
<dbReference type="InterPro" id="IPR008928">
    <property type="entry name" value="6-hairpin_glycosidase_sf"/>
</dbReference>
<name>A0ABM0MBH1_SACKO</name>
<evidence type="ECO:0000256" key="8">
    <source>
        <dbReference type="ARBA" id="ARBA00023326"/>
    </source>
</evidence>
<evidence type="ECO:0000256" key="4">
    <source>
        <dbReference type="ARBA" id="ARBA00022801"/>
    </source>
</evidence>
<evidence type="ECO:0000313" key="11">
    <source>
        <dbReference type="RefSeq" id="XP_006817362.1"/>
    </source>
</evidence>
<reference evidence="11" key="1">
    <citation type="submission" date="2025-08" db="UniProtKB">
        <authorList>
            <consortium name="RefSeq"/>
        </authorList>
    </citation>
    <scope>IDENTIFICATION</scope>
    <source>
        <tissue evidence="11">Testes</tissue>
    </source>
</reference>
<dbReference type="PANTHER" id="PTHR22298">
    <property type="entry name" value="ENDO-1,4-BETA-GLUCANASE"/>
    <property type="match status" value="1"/>
</dbReference>
<sequence length="146" mass="16435">IAEKQVDHDFWGRPEEMTMNRTAFKVTTDAPGSDVAGAVSAALSAASIMFADLDPVYANQLLNHSKQLLHFADKYRGLYAESFPDISQAIYISGTQYEDEIAWAAIWLYKATYEEEYLNKTESMLPTMRKGRSWAFGWSQVDAGVH</sequence>
<dbReference type="Proteomes" id="UP000694865">
    <property type="component" value="Unplaced"/>
</dbReference>
<keyword evidence="6" id="KW-0119">Carbohydrate metabolism</keyword>
<keyword evidence="4" id="KW-0378">Hydrolase</keyword>
<feature type="domain" description="Glycoside hydrolase family 9" evidence="9">
    <location>
        <begin position="3"/>
        <end position="144"/>
    </location>
</feature>
<keyword evidence="8" id="KW-0624">Polysaccharide degradation</keyword>
<protein>
    <recommendedName>
        <fullName evidence="3">cellulase</fullName>
        <ecNumber evidence="3">3.2.1.4</ecNumber>
    </recommendedName>
</protein>
<dbReference type="GeneID" id="102805932"/>
<keyword evidence="5" id="KW-0136">Cellulose degradation</keyword>
<gene>
    <name evidence="11" type="primary">LOC102805932</name>
</gene>
<keyword evidence="7" id="KW-0326">Glycosidase</keyword>
<proteinExistence type="inferred from homology"/>
<dbReference type="InterPro" id="IPR001701">
    <property type="entry name" value="Glyco_hydro_9"/>
</dbReference>
<evidence type="ECO:0000256" key="7">
    <source>
        <dbReference type="ARBA" id="ARBA00023295"/>
    </source>
</evidence>
<dbReference type="RefSeq" id="XP_006817362.1">
    <property type="nucleotide sequence ID" value="XM_006817299.1"/>
</dbReference>
<evidence type="ECO:0000256" key="3">
    <source>
        <dbReference type="ARBA" id="ARBA00012601"/>
    </source>
</evidence>
<evidence type="ECO:0000256" key="6">
    <source>
        <dbReference type="ARBA" id="ARBA00023277"/>
    </source>
</evidence>
<feature type="non-terminal residue" evidence="11">
    <location>
        <position position="1"/>
    </location>
</feature>
<evidence type="ECO:0000256" key="5">
    <source>
        <dbReference type="ARBA" id="ARBA00023001"/>
    </source>
</evidence>
<dbReference type="EC" id="3.2.1.4" evidence="3"/>
<evidence type="ECO:0000313" key="10">
    <source>
        <dbReference type="Proteomes" id="UP000694865"/>
    </source>
</evidence>
<accession>A0ABM0MBH1</accession>
<organism evidence="10 11">
    <name type="scientific">Saccoglossus kowalevskii</name>
    <name type="common">Acorn worm</name>
    <dbReference type="NCBI Taxonomy" id="10224"/>
    <lineage>
        <taxon>Eukaryota</taxon>
        <taxon>Metazoa</taxon>
        <taxon>Hemichordata</taxon>
        <taxon>Enteropneusta</taxon>
        <taxon>Harrimaniidae</taxon>
        <taxon>Saccoglossus</taxon>
    </lineage>
</organism>
<evidence type="ECO:0000256" key="1">
    <source>
        <dbReference type="ARBA" id="ARBA00000966"/>
    </source>
</evidence>
<comment type="catalytic activity">
    <reaction evidence="1">
        <text>Endohydrolysis of (1-&gt;4)-beta-D-glucosidic linkages in cellulose, lichenin and cereal beta-D-glucans.</text>
        <dbReference type="EC" id="3.2.1.4"/>
    </reaction>
</comment>